<evidence type="ECO:0000313" key="2">
    <source>
        <dbReference type="Proteomes" id="UP000295344"/>
    </source>
</evidence>
<proteinExistence type="predicted"/>
<accession>A0A4R7FSN0</accession>
<gene>
    <name evidence="1" type="ORF">CLV52_1423</name>
</gene>
<reference evidence="1 2" key="1">
    <citation type="submission" date="2019-03" db="EMBL/GenBank/DDBJ databases">
        <title>Genomic Encyclopedia of Archaeal and Bacterial Type Strains, Phase II (KMG-II): from individual species to whole genera.</title>
        <authorList>
            <person name="Goeker M."/>
        </authorList>
    </citation>
    <scope>NUCLEOTIDE SEQUENCE [LARGE SCALE GENOMIC DNA]</scope>
    <source>
        <strain evidence="1 2">DSM 24782</strain>
    </source>
</reference>
<dbReference type="OrthoDB" id="5019599at2"/>
<sequence>MPHERTLLTATPPTPETWLAALRAVVPDGLVQVLPGAAAQLVDPAGSVLATVTLPREVSSPTEARRLLDVDAAGRPWWSDVVVPRVDARLTAVLREVADRCDGTEA</sequence>
<dbReference type="EMBL" id="SOAM01000001">
    <property type="protein sequence ID" value="TDS80853.1"/>
    <property type="molecule type" value="Genomic_DNA"/>
</dbReference>
<comment type="caution">
    <text evidence="1">The sequence shown here is derived from an EMBL/GenBank/DDBJ whole genome shotgun (WGS) entry which is preliminary data.</text>
</comment>
<dbReference type="Proteomes" id="UP000295344">
    <property type="component" value="Unassembled WGS sequence"/>
</dbReference>
<organism evidence="1 2">
    <name type="scientific">Amnibacterium kyonggiense</name>
    <dbReference type="NCBI Taxonomy" id="595671"/>
    <lineage>
        <taxon>Bacteria</taxon>
        <taxon>Bacillati</taxon>
        <taxon>Actinomycetota</taxon>
        <taxon>Actinomycetes</taxon>
        <taxon>Micrococcales</taxon>
        <taxon>Microbacteriaceae</taxon>
        <taxon>Amnibacterium</taxon>
    </lineage>
</organism>
<protein>
    <submittedName>
        <fullName evidence="1">Uncharacterized protein</fullName>
    </submittedName>
</protein>
<dbReference type="AlphaFoldDB" id="A0A4R7FSN0"/>
<evidence type="ECO:0000313" key="1">
    <source>
        <dbReference type="EMBL" id="TDS80853.1"/>
    </source>
</evidence>
<keyword evidence="2" id="KW-1185">Reference proteome</keyword>
<dbReference type="RefSeq" id="WP_133765517.1">
    <property type="nucleotide sequence ID" value="NZ_BAAARP010000001.1"/>
</dbReference>
<name>A0A4R7FSN0_9MICO</name>